<accession>A0ABP1R3Q2</accession>
<reference evidence="1 2" key="1">
    <citation type="submission" date="2024-08" db="EMBL/GenBank/DDBJ databases">
        <authorList>
            <person name="Cucini C."/>
            <person name="Frati F."/>
        </authorList>
    </citation>
    <scope>NUCLEOTIDE SEQUENCE [LARGE SCALE GENOMIC DNA]</scope>
</reference>
<evidence type="ECO:0000313" key="1">
    <source>
        <dbReference type="EMBL" id="CAL8118796.1"/>
    </source>
</evidence>
<name>A0ABP1R3Q2_9HEXA</name>
<comment type="caution">
    <text evidence="1">The sequence shown here is derived from an EMBL/GenBank/DDBJ whole genome shotgun (WGS) entry which is preliminary data.</text>
</comment>
<evidence type="ECO:0000313" key="2">
    <source>
        <dbReference type="Proteomes" id="UP001642540"/>
    </source>
</evidence>
<dbReference type="Proteomes" id="UP001642540">
    <property type="component" value="Unassembled WGS sequence"/>
</dbReference>
<dbReference type="EMBL" id="CAXLJM020000057">
    <property type="protein sequence ID" value="CAL8118796.1"/>
    <property type="molecule type" value="Genomic_DNA"/>
</dbReference>
<proteinExistence type="predicted"/>
<keyword evidence="2" id="KW-1185">Reference proteome</keyword>
<protein>
    <submittedName>
        <fullName evidence="1">Uncharacterized protein</fullName>
    </submittedName>
</protein>
<gene>
    <name evidence="1" type="ORF">ODALV1_LOCUS18281</name>
</gene>
<sequence>MKENWLVAHTQQIRSYIKGEKSLIHNSITFYSPHKRAMKMTMGAVYTHMRSINNDTQKSVHIPKMYVHVLQFHSFPKELVLFSRATSISTLYTRRGGSVRAIKYFPLGFSFYLFSFPLD</sequence>
<organism evidence="1 2">
    <name type="scientific">Orchesella dallaii</name>
    <dbReference type="NCBI Taxonomy" id="48710"/>
    <lineage>
        <taxon>Eukaryota</taxon>
        <taxon>Metazoa</taxon>
        <taxon>Ecdysozoa</taxon>
        <taxon>Arthropoda</taxon>
        <taxon>Hexapoda</taxon>
        <taxon>Collembola</taxon>
        <taxon>Entomobryomorpha</taxon>
        <taxon>Entomobryoidea</taxon>
        <taxon>Orchesellidae</taxon>
        <taxon>Orchesellinae</taxon>
        <taxon>Orchesella</taxon>
    </lineage>
</organism>